<sequence>MINQGNNIAIIRNYLKKTNLDIIDLIGIITVLIIKKDVIKKNSDVGEFVNNILKVKFPEYVIRSRTLIAARVSRILLELDDDKIENIKENILKYIDKIDIEDMNKESSTPKKNKKKNENKKLEKWLKGL</sequence>
<evidence type="ECO:0000313" key="2">
    <source>
        <dbReference type="EMBL" id="CUO13257.1"/>
    </source>
</evidence>
<evidence type="ECO:0000313" key="3">
    <source>
        <dbReference type="Proteomes" id="UP000095544"/>
    </source>
</evidence>
<accession>A0A174CJY0</accession>
<organism evidence="2 3">
    <name type="scientific">Faecalicatena contorta</name>
    <dbReference type="NCBI Taxonomy" id="39482"/>
    <lineage>
        <taxon>Bacteria</taxon>
        <taxon>Bacillati</taxon>
        <taxon>Bacillota</taxon>
        <taxon>Clostridia</taxon>
        <taxon>Lachnospirales</taxon>
        <taxon>Lachnospiraceae</taxon>
        <taxon>Faecalicatena</taxon>
    </lineage>
</organism>
<dbReference type="OrthoDB" id="2068020at2"/>
<name>A0A174CJY0_9FIRM</name>
<feature type="region of interest" description="Disordered" evidence="1">
    <location>
        <begin position="105"/>
        <end position="129"/>
    </location>
</feature>
<dbReference type="EMBL" id="CYZU01000009">
    <property type="protein sequence ID" value="CUO13257.1"/>
    <property type="molecule type" value="Genomic_DNA"/>
</dbReference>
<dbReference type="Proteomes" id="UP000095544">
    <property type="component" value="Unassembled WGS sequence"/>
</dbReference>
<gene>
    <name evidence="2" type="ORF">ERS852491_01380</name>
</gene>
<feature type="compositionally biased region" description="Basic and acidic residues" evidence="1">
    <location>
        <begin position="119"/>
        <end position="129"/>
    </location>
</feature>
<evidence type="ECO:0000256" key="1">
    <source>
        <dbReference type="SAM" id="MobiDB-lite"/>
    </source>
</evidence>
<dbReference type="RefSeq" id="WP_055152178.1">
    <property type="nucleotide sequence ID" value="NZ_CYZU01000009.1"/>
</dbReference>
<dbReference type="STRING" id="39482.ERS852491_01380"/>
<dbReference type="AlphaFoldDB" id="A0A174CJY0"/>
<proteinExistence type="predicted"/>
<reference evidence="2 3" key="1">
    <citation type="submission" date="2015-09" db="EMBL/GenBank/DDBJ databases">
        <authorList>
            <consortium name="Pathogen Informatics"/>
        </authorList>
    </citation>
    <scope>NUCLEOTIDE SEQUENCE [LARGE SCALE GENOMIC DNA]</scope>
    <source>
        <strain evidence="2 3">2789STDY5834876</strain>
    </source>
</reference>
<protein>
    <submittedName>
        <fullName evidence="2">Uncharacterized protein</fullName>
    </submittedName>
</protein>